<dbReference type="PANTHER" id="PTHR38342:SF2">
    <property type="entry name" value="INNER MEMBRANE OR EXPORTED"/>
    <property type="match status" value="1"/>
</dbReference>
<dbReference type="Proteomes" id="UP000273307">
    <property type="component" value="Unassembled WGS sequence"/>
</dbReference>
<dbReference type="AlphaFoldDB" id="A0A498QB42"/>
<organism evidence="4 5">
    <name type="scientific">Mycobacterium attenuatum</name>
    <dbReference type="NCBI Taxonomy" id="2341086"/>
    <lineage>
        <taxon>Bacteria</taxon>
        <taxon>Bacillati</taxon>
        <taxon>Actinomycetota</taxon>
        <taxon>Actinomycetes</taxon>
        <taxon>Mycobacteriales</taxon>
        <taxon>Mycobacteriaceae</taxon>
        <taxon>Mycobacterium</taxon>
    </lineage>
</organism>
<dbReference type="Gene3D" id="3.30.310.70">
    <property type="entry name" value="TT1751-like domain"/>
    <property type="match status" value="2"/>
</dbReference>
<feature type="compositionally biased region" description="Low complexity" evidence="1">
    <location>
        <begin position="35"/>
        <end position="48"/>
    </location>
</feature>
<proteinExistence type="predicted"/>
<feature type="region of interest" description="Disordered" evidence="1">
    <location>
        <begin position="29"/>
        <end position="48"/>
    </location>
</feature>
<feature type="domain" description="DUF302" evidence="3">
    <location>
        <begin position="234"/>
        <end position="295"/>
    </location>
</feature>
<dbReference type="InterPro" id="IPR005180">
    <property type="entry name" value="DUF302"/>
</dbReference>
<dbReference type="OrthoDB" id="5827953at2"/>
<accession>A0A498QB42</accession>
<dbReference type="EMBL" id="UPHP01000118">
    <property type="protein sequence ID" value="VBA41983.1"/>
    <property type="molecule type" value="Genomic_DNA"/>
</dbReference>
<evidence type="ECO:0000313" key="4">
    <source>
        <dbReference type="EMBL" id="VBA41983.1"/>
    </source>
</evidence>
<feature type="signal peptide" evidence="2">
    <location>
        <begin position="1"/>
        <end position="25"/>
    </location>
</feature>
<evidence type="ECO:0000313" key="5">
    <source>
        <dbReference type="Proteomes" id="UP000273307"/>
    </source>
</evidence>
<dbReference type="Pfam" id="PF03625">
    <property type="entry name" value="DUF302"/>
    <property type="match status" value="2"/>
</dbReference>
<keyword evidence="2" id="KW-0732">Signal</keyword>
<reference evidence="4 5" key="1">
    <citation type="submission" date="2018-09" db="EMBL/GenBank/DDBJ databases">
        <authorList>
            <person name="Tagini F."/>
        </authorList>
    </citation>
    <scope>NUCLEOTIDE SEQUENCE [LARGE SCALE GENOMIC DNA]</scope>
    <source>
        <strain evidence="4 5">MK136</strain>
    </source>
</reference>
<dbReference type="InterPro" id="IPR035923">
    <property type="entry name" value="TT1751-like_sf"/>
</dbReference>
<gene>
    <name evidence="4" type="ORF">LAUMK136_04332</name>
</gene>
<name>A0A498QB42_9MYCO</name>
<evidence type="ECO:0000256" key="2">
    <source>
        <dbReference type="SAM" id="SignalP"/>
    </source>
</evidence>
<keyword evidence="5" id="KW-1185">Reference proteome</keyword>
<feature type="domain" description="DUF302" evidence="3">
    <location>
        <begin position="89"/>
        <end position="149"/>
    </location>
</feature>
<evidence type="ECO:0000256" key="1">
    <source>
        <dbReference type="SAM" id="MobiDB-lite"/>
    </source>
</evidence>
<dbReference type="PANTHER" id="PTHR38342">
    <property type="entry name" value="SLR5037 PROTEIN"/>
    <property type="match status" value="1"/>
</dbReference>
<dbReference type="CDD" id="cd14797">
    <property type="entry name" value="DUF302"/>
    <property type="match status" value="2"/>
</dbReference>
<sequence>MLFASQSLMTRVAAGLSVVALTAAACSSTKNSAPQSTNSPATSSVSSQPRTVSTSFISYTSNQKFEATVDALQKAAADNGMMIVGDLNQDAVLAATGLQLPGAHSFFVGNPRIGKTFFDATQAIGAVIPVRVHVWVDGDGPAHISYFDPAPEFTAVDPALGDAGRQVSQSIRTIAEAAVGAGAAPQATPQVTPQVTKVDTTFITVDTSSSFEGTIGALHTAADQNGMTVLGDVNQASRLEAIGLQLQRSHSFFVGNPQIGKTLFGATQAIGAVVPVRMQVWAESRGPAHISYFDPAPLFSVVDPGRADVGQQVSQAIRAVADAAAATH</sequence>
<feature type="chain" id="PRO_5019751963" description="DUF302 domain-containing protein" evidence="2">
    <location>
        <begin position="26"/>
        <end position="328"/>
    </location>
</feature>
<dbReference type="SUPFAM" id="SSF103247">
    <property type="entry name" value="TT1751-like"/>
    <property type="match status" value="2"/>
</dbReference>
<protein>
    <recommendedName>
        <fullName evidence="3">DUF302 domain-containing protein</fullName>
    </recommendedName>
</protein>
<evidence type="ECO:0000259" key="3">
    <source>
        <dbReference type="Pfam" id="PF03625"/>
    </source>
</evidence>